<dbReference type="GO" id="GO:0009103">
    <property type="term" value="P:lipopolysaccharide biosynthetic process"/>
    <property type="evidence" value="ECO:0007669"/>
    <property type="project" value="UniProtKB-ARBA"/>
</dbReference>
<accession>A0A1F7HZY2</accession>
<keyword evidence="5 8" id="KW-0812">Transmembrane</keyword>
<dbReference type="PANTHER" id="PTHR33908">
    <property type="entry name" value="MANNOSYLTRANSFERASE YKCB-RELATED"/>
    <property type="match status" value="1"/>
</dbReference>
<evidence type="ECO:0000256" key="7">
    <source>
        <dbReference type="ARBA" id="ARBA00023136"/>
    </source>
</evidence>
<evidence type="ECO:0000256" key="2">
    <source>
        <dbReference type="ARBA" id="ARBA00022475"/>
    </source>
</evidence>
<reference evidence="9 10" key="1">
    <citation type="journal article" date="2016" name="Nat. Commun.">
        <title>Thousands of microbial genomes shed light on interconnected biogeochemical processes in an aquifer system.</title>
        <authorList>
            <person name="Anantharaman K."/>
            <person name="Brown C.T."/>
            <person name="Hug L.A."/>
            <person name="Sharon I."/>
            <person name="Castelle C.J."/>
            <person name="Probst A.J."/>
            <person name="Thomas B.C."/>
            <person name="Singh A."/>
            <person name="Wilkins M.J."/>
            <person name="Karaoz U."/>
            <person name="Brodie E.L."/>
            <person name="Williams K.H."/>
            <person name="Hubbard S.S."/>
            <person name="Banfield J.F."/>
        </authorList>
    </citation>
    <scope>NUCLEOTIDE SEQUENCE [LARGE SCALE GENOMIC DNA]</scope>
</reference>
<feature type="transmembrane region" description="Helical" evidence="8">
    <location>
        <begin position="5"/>
        <end position="26"/>
    </location>
</feature>
<keyword evidence="3" id="KW-0328">Glycosyltransferase</keyword>
<evidence type="ECO:0000256" key="4">
    <source>
        <dbReference type="ARBA" id="ARBA00022679"/>
    </source>
</evidence>
<evidence type="ECO:0000256" key="8">
    <source>
        <dbReference type="SAM" id="Phobius"/>
    </source>
</evidence>
<feature type="transmembrane region" description="Helical" evidence="8">
    <location>
        <begin position="99"/>
        <end position="123"/>
    </location>
</feature>
<protein>
    <submittedName>
        <fullName evidence="9">Uncharacterized protein</fullName>
    </submittedName>
</protein>
<keyword evidence="2" id="KW-1003">Cell membrane</keyword>
<organism evidence="9 10">
    <name type="scientific">Candidatus Roizmanbacteria bacterium RIFCSPHIGHO2_12_FULL_39_8</name>
    <dbReference type="NCBI Taxonomy" id="1802050"/>
    <lineage>
        <taxon>Bacteria</taxon>
        <taxon>Candidatus Roizmaniibacteriota</taxon>
    </lineage>
</organism>
<dbReference type="EMBL" id="MGAA01000036">
    <property type="protein sequence ID" value="OGK36686.1"/>
    <property type="molecule type" value="Genomic_DNA"/>
</dbReference>
<keyword evidence="4" id="KW-0808">Transferase</keyword>
<feature type="transmembrane region" description="Helical" evidence="8">
    <location>
        <begin position="336"/>
        <end position="357"/>
    </location>
</feature>
<sequence>MRKDILSYCTVIGIVLITTFFFWFPFLFRFQSWFGLDIPNSNFLYIYRHYDGLLYVVAAKTLYVTKLISTFPIDIGFDPKYFAAHLPLYPLLIRFFAPIFNYAQAMVFVNIISSIVLAVFFFYMSKKFKLTKYPLLLTSVFLLLPRFLIVRSIGSPESLFLLFILLSLFFFEKEKYLLAGLLGGLATMTKTPGILLFGAYVLFFTEKLFFRNAKFKIKWLFVLLIPLALLPVFWLYQVQYNDFFAYFHSGDNLHLVAPYAVFNSMSRWVGSAWLEDIIFYFFLYLLAVIYLKDAKYRSFFYFSLVFFIATIFIQHRDIGRYSLPLWPLACIGFEKFFTAKKFLLALVILLPAIYMYAWNFSLQNVMPVSDWTAFFSKF</sequence>
<evidence type="ECO:0000256" key="3">
    <source>
        <dbReference type="ARBA" id="ARBA00022676"/>
    </source>
</evidence>
<dbReference type="GO" id="GO:0016763">
    <property type="term" value="F:pentosyltransferase activity"/>
    <property type="evidence" value="ECO:0007669"/>
    <property type="project" value="TreeGrafter"/>
</dbReference>
<evidence type="ECO:0000256" key="5">
    <source>
        <dbReference type="ARBA" id="ARBA00022692"/>
    </source>
</evidence>
<feature type="transmembrane region" description="Helical" evidence="8">
    <location>
        <begin position="176"/>
        <end position="205"/>
    </location>
</feature>
<keyword evidence="7 8" id="KW-0472">Membrane</keyword>
<proteinExistence type="predicted"/>
<evidence type="ECO:0000313" key="9">
    <source>
        <dbReference type="EMBL" id="OGK36686.1"/>
    </source>
</evidence>
<evidence type="ECO:0000313" key="10">
    <source>
        <dbReference type="Proteomes" id="UP000178853"/>
    </source>
</evidence>
<dbReference type="PANTHER" id="PTHR33908:SF11">
    <property type="entry name" value="MEMBRANE PROTEIN"/>
    <property type="match status" value="1"/>
</dbReference>
<comment type="subcellular location">
    <subcellularLocation>
        <location evidence="1">Cell membrane</location>
        <topology evidence="1">Multi-pass membrane protein</topology>
    </subcellularLocation>
</comment>
<keyword evidence="6 8" id="KW-1133">Transmembrane helix</keyword>
<dbReference type="AlphaFoldDB" id="A0A1F7HZY2"/>
<feature type="transmembrane region" description="Helical" evidence="8">
    <location>
        <begin position="298"/>
        <end position="316"/>
    </location>
</feature>
<dbReference type="Proteomes" id="UP000178853">
    <property type="component" value="Unassembled WGS sequence"/>
</dbReference>
<name>A0A1F7HZY2_9BACT</name>
<feature type="transmembrane region" description="Helical" evidence="8">
    <location>
        <begin position="272"/>
        <end position="291"/>
    </location>
</feature>
<evidence type="ECO:0000256" key="1">
    <source>
        <dbReference type="ARBA" id="ARBA00004651"/>
    </source>
</evidence>
<gene>
    <name evidence="9" type="ORF">A3F60_02410</name>
</gene>
<comment type="caution">
    <text evidence="9">The sequence shown here is derived from an EMBL/GenBank/DDBJ whole genome shotgun (WGS) entry which is preliminary data.</text>
</comment>
<dbReference type="GO" id="GO:0005886">
    <property type="term" value="C:plasma membrane"/>
    <property type="evidence" value="ECO:0007669"/>
    <property type="project" value="UniProtKB-SubCell"/>
</dbReference>
<dbReference type="InterPro" id="IPR050297">
    <property type="entry name" value="LipidA_mod_glycosyltrf_83"/>
</dbReference>
<feature type="transmembrane region" description="Helical" evidence="8">
    <location>
        <begin position="217"/>
        <end position="236"/>
    </location>
</feature>
<evidence type="ECO:0000256" key="6">
    <source>
        <dbReference type="ARBA" id="ARBA00022989"/>
    </source>
</evidence>